<feature type="non-terminal residue" evidence="1">
    <location>
        <position position="78"/>
    </location>
</feature>
<dbReference type="OrthoDB" id="195420at2759"/>
<dbReference type="AlphaFoldDB" id="A0A9D4UVK2"/>
<comment type="caution">
    <text evidence="1">The sequence shown here is derived from an EMBL/GenBank/DDBJ whole genome shotgun (WGS) entry which is preliminary data.</text>
</comment>
<dbReference type="EMBL" id="JABFUD020000010">
    <property type="protein sequence ID" value="KAI5074766.1"/>
    <property type="molecule type" value="Genomic_DNA"/>
</dbReference>
<keyword evidence="2" id="KW-1185">Reference proteome</keyword>
<proteinExistence type="predicted"/>
<name>A0A9D4UVK2_ADICA</name>
<accession>A0A9D4UVK2</accession>
<protein>
    <submittedName>
        <fullName evidence="1">Uncharacterized protein</fullName>
    </submittedName>
</protein>
<evidence type="ECO:0000313" key="1">
    <source>
        <dbReference type="EMBL" id="KAI5074766.1"/>
    </source>
</evidence>
<dbReference type="Proteomes" id="UP000886520">
    <property type="component" value="Chromosome 10"/>
</dbReference>
<reference evidence="1" key="1">
    <citation type="submission" date="2021-01" db="EMBL/GenBank/DDBJ databases">
        <title>Adiantum capillus-veneris genome.</title>
        <authorList>
            <person name="Fang Y."/>
            <person name="Liao Q."/>
        </authorList>
    </citation>
    <scope>NUCLEOTIDE SEQUENCE</scope>
    <source>
        <strain evidence="1">H3</strain>
        <tissue evidence="1">Leaf</tissue>
    </source>
</reference>
<evidence type="ECO:0000313" key="2">
    <source>
        <dbReference type="Proteomes" id="UP000886520"/>
    </source>
</evidence>
<organism evidence="1 2">
    <name type="scientific">Adiantum capillus-veneris</name>
    <name type="common">Maidenhair fern</name>
    <dbReference type="NCBI Taxonomy" id="13818"/>
    <lineage>
        <taxon>Eukaryota</taxon>
        <taxon>Viridiplantae</taxon>
        <taxon>Streptophyta</taxon>
        <taxon>Embryophyta</taxon>
        <taxon>Tracheophyta</taxon>
        <taxon>Polypodiopsida</taxon>
        <taxon>Polypodiidae</taxon>
        <taxon>Polypodiales</taxon>
        <taxon>Pteridineae</taxon>
        <taxon>Pteridaceae</taxon>
        <taxon>Vittarioideae</taxon>
        <taxon>Adiantum</taxon>
    </lineage>
</organism>
<gene>
    <name evidence="1" type="ORF">GOP47_0010727</name>
</gene>
<sequence length="78" mass="8593">MVPFPSASTSLITSCSYASVGFFPNDLITVPSSIVAMQLSIFVEEAKSFFELRNVVTRSYSTIFGFLSFRASLQPRAE</sequence>